<name>A0ABN8ILR2_9NEOP</name>
<dbReference type="Proteomes" id="UP000837857">
    <property type="component" value="Chromosome 26"/>
</dbReference>
<sequence>MAPTQVARALRTYFVWEKECDRPNYTHDFLRSPTRPGLPGVHRRTAARFTGSGLIIEFPPLALLGRNGFGAFDDCVDMCRVLIACQFTSSHTTRGPLRRRCIDVHSGRALRANCRLTELRSGRTDKLRAPTKATPLRAQSAGPCNTGGACLLLARDAVRAYVSRERGAMRASGARA</sequence>
<keyword evidence="2" id="KW-1185">Reference proteome</keyword>
<feature type="non-terminal residue" evidence="1">
    <location>
        <position position="176"/>
    </location>
</feature>
<proteinExistence type="predicted"/>
<evidence type="ECO:0000313" key="1">
    <source>
        <dbReference type="EMBL" id="CAH2058988.1"/>
    </source>
</evidence>
<reference evidence="1" key="1">
    <citation type="submission" date="2022-03" db="EMBL/GenBank/DDBJ databases">
        <authorList>
            <person name="Martin H S."/>
        </authorList>
    </citation>
    <scope>NUCLEOTIDE SEQUENCE</scope>
</reference>
<gene>
    <name evidence="1" type="ORF">IPOD504_LOCUS10665</name>
</gene>
<protein>
    <submittedName>
        <fullName evidence="1">Uncharacterized protein</fullName>
    </submittedName>
</protein>
<accession>A0ABN8ILR2</accession>
<dbReference type="EMBL" id="OW152838">
    <property type="protein sequence ID" value="CAH2058988.1"/>
    <property type="molecule type" value="Genomic_DNA"/>
</dbReference>
<organism evidence="1 2">
    <name type="scientific">Iphiclides podalirius</name>
    <name type="common">scarce swallowtail</name>
    <dbReference type="NCBI Taxonomy" id="110791"/>
    <lineage>
        <taxon>Eukaryota</taxon>
        <taxon>Metazoa</taxon>
        <taxon>Ecdysozoa</taxon>
        <taxon>Arthropoda</taxon>
        <taxon>Hexapoda</taxon>
        <taxon>Insecta</taxon>
        <taxon>Pterygota</taxon>
        <taxon>Neoptera</taxon>
        <taxon>Endopterygota</taxon>
        <taxon>Lepidoptera</taxon>
        <taxon>Glossata</taxon>
        <taxon>Ditrysia</taxon>
        <taxon>Papilionoidea</taxon>
        <taxon>Papilionidae</taxon>
        <taxon>Papilioninae</taxon>
        <taxon>Iphiclides</taxon>
    </lineage>
</organism>
<evidence type="ECO:0000313" key="2">
    <source>
        <dbReference type="Proteomes" id="UP000837857"/>
    </source>
</evidence>